<dbReference type="Proteomes" id="UP000008743">
    <property type="component" value="Unassembled WGS sequence"/>
</dbReference>
<evidence type="ECO:0000313" key="9">
    <source>
        <dbReference type="Proteomes" id="UP000008743"/>
    </source>
</evidence>
<dbReference type="Gene3D" id="3.30.40.10">
    <property type="entry name" value="Zinc/RING finger domain, C3HC4 (zinc finger)"/>
    <property type="match status" value="1"/>
</dbReference>
<feature type="compositionally biased region" description="Low complexity" evidence="6">
    <location>
        <begin position="215"/>
        <end position="230"/>
    </location>
</feature>
<dbReference type="PROSITE" id="PS50016">
    <property type="entry name" value="ZF_PHD_2"/>
    <property type="match status" value="1"/>
</dbReference>
<keyword evidence="3" id="KW-0862">Zinc</keyword>
<sequence length="405" mass="43832">MRSLVVRSNASSSLYNVSLSPGWEARDSQILCKALMKFGMGQWSDIVRSGCLQGKTVAQLSSQTQRILGQQSTAEFAGLHMDPTVIGLENARILNATRRHGVIINTGAKPSRDEILRRIEINRQKYELPEEVWKAIDLTAVVAELTPAAATTMSLSSLLVSLEEKKEELIRLRYKLSDLELQIAEYANRPDSTTDSDDSANDAVLQPKRARLDEGSSSPGATPAAASPTTVPLGPGVGLRTSMGLGVRMVRLTNIAYRRMKRAKAAAEQPGSIPAARRKAPNGSRKAMLLAKEAQRMARTQDMSEVAADDDDDFDLAQGLSASLAAAENRTGMADEQPAHLLDGFGFVNFTEDELDAPCMVCNLVWDGVSNMLDCDVCHLWFHHTCVGLPSTAEGAWVCASCANA</sequence>
<dbReference type="CDD" id="cd00167">
    <property type="entry name" value="SANT"/>
    <property type="match status" value="1"/>
</dbReference>
<dbReference type="InterPro" id="IPR011011">
    <property type="entry name" value="Znf_FYVE_PHD"/>
</dbReference>
<protein>
    <recommendedName>
        <fullName evidence="7">PHD-type domain-containing protein</fullName>
    </recommendedName>
</protein>
<dbReference type="AlphaFoldDB" id="A0A0D2X1N9"/>
<dbReference type="InterPro" id="IPR013083">
    <property type="entry name" value="Znf_RING/FYVE/PHD"/>
</dbReference>
<dbReference type="GO" id="GO:0008270">
    <property type="term" value="F:zinc ion binding"/>
    <property type="evidence" value="ECO:0007669"/>
    <property type="project" value="UniProtKB-KW"/>
</dbReference>
<evidence type="ECO:0000256" key="5">
    <source>
        <dbReference type="SAM" id="Coils"/>
    </source>
</evidence>
<dbReference type="InterPro" id="IPR019786">
    <property type="entry name" value="Zinc_finger_PHD-type_CS"/>
</dbReference>
<evidence type="ECO:0000256" key="1">
    <source>
        <dbReference type="ARBA" id="ARBA00022723"/>
    </source>
</evidence>
<proteinExistence type="predicted"/>
<keyword evidence="2 4" id="KW-0863">Zinc-finger</keyword>
<reference evidence="9" key="1">
    <citation type="submission" date="2011-02" db="EMBL/GenBank/DDBJ databases">
        <title>The Genome Sequence of Capsaspora owczarzaki ATCC 30864.</title>
        <authorList>
            <person name="Russ C."/>
            <person name="Cuomo C."/>
            <person name="Burger G."/>
            <person name="Gray M.W."/>
            <person name="Holland P.W.H."/>
            <person name="King N."/>
            <person name="Lang F.B.F."/>
            <person name="Roger A.J."/>
            <person name="Ruiz-Trillo I."/>
            <person name="Young S.K."/>
            <person name="Zeng Q."/>
            <person name="Gargeya S."/>
            <person name="Alvarado L."/>
            <person name="Berlin A."/>
            <person name="Chapman S.B."/>
            <person name="Chen Z."/>
            <person name="Freedman E."/>
            <person name="Gellesch M."/>
            <person name="Goldberg J."/>
            <person name="Griggs A."/>
            <person name="Gujja S."/>
            <person name="Heilman E."/>
            <person name="Heiman D."/>
            <person name="Howarth C."/>
            <person name="Mehta T."/>
            <person name="Neiman D."/>
            <person name="Pearson M."/>
            <person name="Roberts A."/>
            <person name="Saif S."/>
            <person name="Shea T."/>
            <person name="Shenoy N."/>
            <person name="Sisk P."/>
            <person name="Stolte C."/>
            <person name="Sykes S."/>
            <person name="White J."/>
            <person name="Yandava C."/>
            <person name="Haas B."/>
            <person name="Nusbaum C."/>
            <person name="Birren B."/>
        </authorList>
    </citation>
    <scope>NUCLEOTIDE SEQUENCE</scope>
    <source>
        <strain evidence="9">ATCC 30864</strain>
    </source>
</reference>
<feature type="region of interest" description="Disordered" evidence="6">
    <location>
        <begin position="209"/>
        <end position="238"/>
    </location>
</feature>
<keyword evidence="9" id="KW-1185">Reference proteome</keyword>
<evidence type="ECO:0000256" key="4">
    <source>
        <dbReference type="PROSITE-ProRule" id="PRU00146"/>
    </source>
</evidence>
<dbReference type="PROSITE" id="PS01359">
    <property type="entry name" value="ZF_PHD_1"/>
    <property type="match status" value="1"/>
</dbReference>
<gene>
    <name evidence="8" type="ORF">CAOG_002319</name>
</gene>
<dbReference type="InParanoid" id="A0A0D2X1N9"/>
<dbReference type="SUPFAM" id="SSF57903">
    <property type="entry name" value="FYVE/PHD zinc finger"/>
    <property type="match status" value="1"/>
</dbReference>
<feature type="domain" description="PHD-type" evidence="7">
    <location>
        <begin position="356"/>
        <end position="405"/>
    </location>
</feature>
<dbReference type="InterPro" id="IPR001965">
    <property type="entry name" value="Znf_PHD"/>
</dbReference>
<accession>A0A0D2X1N9</accession>
<dbReference type="InterPro" id="IPR019787">
    <property type="entry name" value="Znf_PHD-finger"/>
</dbReference>
<organism evidence="8 9">
    <name type="scientific">Capsaspora owczarzaki (strain ATCC 30864)</name>
    <dbReference type="NCBI Taxonomy" id="595528"/>
    <lineage>
        <taxon>Eukaryota</taxon>
        <taxon>Filasterea</taxon>
        <taxon>Capsaspora</taxon>
    </lineage>
</organism>
<dbReference type="RefSeq" id="XP_004349069.2">
    <property type="nucleotide sequence ID" value="XM_004349019.2"/>
</dbReference>
<dbReference type="PhylomeDB" id="A0A0D2X1N9"/>
<dbReference type="OrthoDB" id="608866at2759"/>
<dbReference type="SMART" id="SM00249">
    <property type="entry name" value="PHD"/>
    <property type="match status" value="1"/>
</dbReference>
<evidence type="ECO:0000256" key="2">
    <source>
        <dbReference type="ARBA" id="ARBA00022771"/>
    </source>
</evidence>
<dbReference type="PANTHER" id="PTHR41733:SF1">
    <property type="entry name" value="CHROMOSOME UNDETERMINED SCAFFOLD_30, WHOLE GENOME SHOTGUN SEQUENCE"/>
    <property type="match status" value="1"/>
</dbReference>
<dbReference type="EMBL" id="KE346362">
    <property type="protein sequence ID" value="KJE91139.1"/>
    <property type="molecule type" value="Genomic_DNA"/>
</dbReference>
<keyword evidence="5" id="KW-0175">Coiled coil</keyword>
<evidence type="ECO:0000259" key="7">
    <source>
        <dbReference type="PROSITE" id="PS50016"/>
    </source>
</evidence>
<dbReference type="Pfam" id="PF00628">
    <property type="entry name" value="PHD"/>
    <property type="match status" value="1"/>
</dbReference>
<evidence type="ECO:0000256" key="6">
    <source>
        <dbReference type="SAM" id="MobiDB-lite"/>
    </source>
</evidence>
<dbReference type="InterPro" id="IPR001005">
    <property type="entry name" value="SANT/Myb"/>
</dbReference>
<dbReference type="PANTHER" id="PTHR41733">
    <property type="entry name" value="UBIQUITIN-ASSOCIATED/TRANSLATION ELONGATION FACTOR EF1B, N-TERMINAL, EUKARYOTE"/>
    <property type="match status" value="1"/>
</dbReference>
<name>A0A0D2X1N9_CAPO3</name>
<keyword evidence="1" id="KW-0479">Metal-binding</keyword>
<evidence type="ECO:0000256" key="3">
    <source>
        <dbReference type="ARBA" id="ARBA00022833"/>
    </source>
</evidence>
<dbReference type="eggNOG" id="ENOG502RYYZ">
    <property type="taxonomic scope" value="Eukaryota"/>
</dbReference>
<evidence type="ECO:0000313" key="8">
    <source>
        <dbReference type="EMBL" id="KJE91139.1"/>
    </source>
</evidence>
<dbReference type="STRING" id="595528.A0A0D2X1N9"/>
<feature type="coiled-coil region" evidence="5">
    <location>
        <begin position="162"/>
        <end position="189"/>
    </location>
</feature>